<sequence>MKNFKKLILNMAVCVNVMIFGILALVAFYSIGFKDSINLANVTKETENNKQYFALALTGIILVWASMILPILKLFFRKPFQTMIISITTLIVLTIATAMMMAADITFVINQDSDTWKVFGVMLLLLVGYSITIQPQIKIIFFKNETKKSNDLIEEA</sequence>
<name>A0A2R3P7Y5_MESFO</name>
<accession>A0A2R3P7Y5</accession>
<organism evidence="2 3">
    <name type="scientific">Mesoplasma florum</name>
    <name type="common">Acholeplasma florum</name>
    <dbReference type="NCBI Taxonomy" id="2151"/>
    <lineage>
        <taxon>Bacteria</taxon>
        <taxon>Bacillati</taxon>
        <taxon>Mycoplasmatota</taxon>
        <taxon>Mollicutes</taxon>
        <taxon>Entomoplasmatales</taxon>
        <taxon>Entomoplasmataceae</taxon>
        <taxon>Mesoplasma</taxon>
    </lineage>
</organism>
<reference evidence="2 3" key="1">
    <citation type="submission" date="2017-07" db="EMBL/GenBank/DDBJ databases">
        <title>Comparative genomic analysis of Mesoplasma florum.</title>
        <authorList>
            <person name="Baby V."/>
            <person name="Lachance J.-C."/>
            <person name="Gagnon J."/>
            <person name="Lucier J.-F."/>
            <person name="Matteau D."/>
            <person name="Knight T.F."/>
            <person name="Rodrigue S."/>
        </authorList>
    </citation>
    <scope>NUCLEOTIDE SEQUENCE [LARGE SCALE GENOMIC DNA]</scope>
    <source>
        <strain evidence="2 3">CnuA-2</strain>
    </source>
</reference>
<dbReference type="Proteomes" id="UP000239216">
    <property type="component" value="Chromosome"/>
</dbReference>
<gene>
    <name evidence="2" type="ORF">CG003_02880</name>
</gene>
<keyword evidence="1" id="KW-1133">Transmembrane helix</keyword>
<dbReference type="EMBL" id="CP022513">
    <property type="protein sequence ID" value="AVN64581.1"/>
    <property type="molecule type" value="Genomic_DNA"/>
</dbReference>
<proteinExistence type="predicted"/>
<evidence type="ECO:0000313" key="2">
    <source>
        <dbReference type="EMBL" id="AVN64581.1"/>
    </source>
</evidence>
<dbReference type="RefSeq" id="WP_029511717.1">
    <property type="nucleotide sequence ID" value="NZ_CP022513.1"/>
</dbReference>
<feature type="transmembrane region" description="Helical" evidence="1">
    <location>
        <begin position="7"/>
        <end position="32"/>
    </location>
</feature>
<feature type="transmembrane region" description="Helical" evidence="1">
    <location>
        <begin position="52"/>
        <end position="72"/>
    </location>
</feature>
<dbReference type="AlphaFoldDB" id="A0A2R3P7Y5"/>
<keyword evidence="1" id="KW-0812">Transmembrane</keyword>
<evidence type="ECO:0000256" key="1">
    <source>
        <dbReference type="SAM" id="Phobius"/>
    </source>
</evidence>
<feature type="transmembrane region" description="Helical" evidence="1">
    <location>
        <begin position="84"/>
        <end position="109"/>
    </location>
</feature>
<keyword evidence="1" id="KW-0472">Membrane</keyword>
<protein>
    <submittedName>
        <fullName evidence="2">Uncharacterized protein</fullName>
    </submittedName>
</protein>
<evidence type="ECO:0000313" key="3">
    <source>
        <dbReference type="Proteomes" id="UP000239216"/>
    </source>
</evidence>
<feature type="transmembrane region" description="Helical" evidence="1">
    <location>
        <begin position="115"/>
        <end position="133"/>
    </location>
</feature>